<keyword evidence="7" id="KW-1185">Reference proteome</keyword>
<evidence type="ECO:0000256" key="2">
    <source>
        <dbReference type="ARBA" id="ARBA00022692"/>
    </source>
</evidence>
<gene>
    <name evidence="6" type="ORF">Tbon_01110</name>
</gene>
<dbReference type="RefSeq" id="WP_158065900.1">
    <property type="nucleotide sequence ID" value="NZ_CP042829.1"/>
</dbReference>
<dbReference type="EMBL" id="CP042829">
    <property type="protein sequence ID" value="QFG01959.1"/>
    <property type="molecule type" value="Genomic_DNA"/>
</dbReference>
<dbReference type="Pfam" id="PF04191">
    <property type="entry name" value="PEMT"/>
    <property type="match status" value="1"/>
</dbReference>
<feature type="transmembrane region" description="Helical" evidence="5">
    <location>
        <begin position="78"/>
        <end position="94"/>
    </location>
</feature>
<evidence type="ECO:0000256" key="5">
    <source>
        <dbReference type="SAM" id="Phobius"/>
    </source>
</evidence>
<organism evidence="6 7">
    <name type="scientific">Tepidiforma bonchosmolovskayae</name>
    <dbReference type="NCBI Taxonomy" id="2601677"/>
    <lineage>
        <taxon>Bacteria</taxon>
        <taxon>Bacillati</taxon>
        <taxon>Chloroflexota</taxon>
        <taxon>Tepidiformia</taxon>
        <taxon>Tepidiformales</taxon>
        <taxon>Tepidiformaceae</taxon>
        <taxon>Tepidiforma</taxon>
    </lineage>
</organism>
<evidence type="ECO:0000256" key="3">
    <source>
        <dbReference type="ARBA" id="ARBA00022989"/>
    </source>
</evidence>
<dbReference type="Gene3D" id="1.20.120.1630">
    <property type="match status" value="1"/>
</dbReference>
<reference evidence="6 7" key="1">
    <citation type="submission" date="2019-10" db="EMBL/GenBank/DDBJ databases">
        <title>Thermopilla bonchosmolovskayae gen. nov., sp. nov., a moderately thermophilic Chloroflexi bacterium from a Chukotka hot spring (Arctic, Russia), representing a novel classis Thermopillaia, which include previously uncultivated lineage OLB14.</title>
        <authorList>
            <person name="Kochetkova T.V."/>
            <person name="Zayulina K.S."/>
            <person name="Zhigarkov V.S."/>
            <person name="Minaev N.V."/>
            <person name="Novikov A."/>
            <person name="Toshchakov S.V."/>
            <person name="Elcheninov A.G."/>
            <person name="Kublanov I.V."/>
        </authorList>
    </citation>
    <scope>NUCLEOTIDE SEQUENCE [LARGE SCALE GENOMIC DNA]</scope>
    <source>
        <strain evidence="6 7">3753O</strain>
    </source>
</reference>
<evidence type="ECO:0000256" key="1">
    <source>
        <dbReference type="ARBA" id="ARBA00004127"/>
    </source>
</evidence>
<dbReference type="InterPro" id="IPR007318">
    <property type="entry name" value="Phopholipid_MeTrfase"/>
</dbReference>
<protein>
    <submittedName>
        <fullName evidence="6">Isoprenylcysteine carboxylmethyltransferase family protein</fullName>
    </submittedName>
</protein>
<comment type="subcellular location">
    <subcellularLocation>
        <location evidence="1">Endomembrane system</location>
        <topology evidence="1">Multi-pass membrane protein</topology>
    </subcellularLocation>
</comment>
<dbReference type="PANTHER" id="PTHR12714:SF11">
    <property type="entry name" value="PROTEIN C-TERMINAL S-ISOPRENYLCYSTEINE CARBOXYL O-METHYLTRANSFERASE"/>
    <property type="match status" value="1"/>
</dbReference>
<evidence type="ECO:0000256" key="4">
    <source>
        <dbReference type="ARBA" id="ARBA00023136"/>
    </source>
</evidence>
<evidence type="ECO:0000313" key="6">
    <source>
        <dbReference type="EMBL" id="QFG01959.1"/>
    </source>
</evidence>
<proteinExistence type="predicted"/>
<name>A0ABX6BZK7_9CHLR</name>
<feature type="transmembrane region" description="Helical" evidence="5">
    <location>
        <begin position="146"/>
        <end position="162"/>
    </location>
</feature>
<feature type="transmembrane region" description="Helical" evidence="5">
    <location>
        <begin position="20"/>
        <end position="40"/>
    </location>
</feature>
<feature type="transmembrane region" description="Helical" evidence="5">
    <location>
        <begin position="46"/>
        <end position="66"/>
    </location>
</feature>
<dbReference type="PANTHER" id="PTHR12714">
    <property type="entry name" value="PROTEIN-S ISOPRENYLCYSTEINE O-METHYLTRANSFERASE"/>
    <property type="match status" value="1"/>
</dbReference>
<keyword evidence="3 5" id="KW-1133">Transmembrane helix</keyword>
<keyword evidence="4 5" id="KW-0472">Membrane</keyword>
<sequence>MDQSAAASAPSTPAPWKRRVSLAQDAALVVVSALFFYAHGRSALEGHSAASAFFAIEQGLLVGIFLTRRRPIYTSTRVYDWVIATIGGWFALASRPHPSGGLLEGYGIALQVVGLTWVIVSFATLGRSFGVVAANRGLKTAGPYRFVRHPIYLGHNITLAGFLLANFWWWNALVFATVLIFQVLRIQAEERVLRATSDYQSYAARVRWRLVPGLY</sequence>
<accession>A0ABX6BZK7</accession>
<keyword evidence="2 5" id="KW-0812">Transmembrane</keyword>
<feature type="transmembrane region" description="Helical" evidence="5">
    <location>
        <begin position="106"/>
        <end position="125"/>
    </location>
</feature>
<dbReference type="Proteomes" id="UP000326331">
    <property type="component" value="Chromosome"/>
</dbReference>
<evidence type="ECO:0000313" key="7">
    <source>
        <dbReference type="Proteomes" id="UP000326331"/>
    </source>
</evidence>